<reference evidence="1" key="1">
    <citation type="submission" date="2020-03" db="EMBL/GenBank/DDBJ databases">
        <title>The deep terrestrial virosphere.</title>
        <authorList>
            <person name="Holmfeldt K."/>
            <person name="Nilsson E."/>
            <person name="Simone D."/>
            <person name="Lopez-Fernandez M."/>
            <person name="Wu X."/>
            <person name="de Brujin I."/>
            <person name="Lundin D."/>
            <person name="Andersson A."/>
            <person name="Bertilsson S."/>
            <person name="Dopson M."/>
        </authorList>
    </citation>
    <scope>NUCLEOTIDE SEQUENCE</scope>
    <source>
        <strain evidence="1">MM415B04255</strain>
    </source>
</reference>
<proteinExistence type="predicted"/>
<protein>
    <submittedName>
        <fullName evidence="1">Uncharacterized protein</fullName>
    </submittedName>
</protein>
<dbReference type="AlphaFoldDB" id="A0A6M3LIH2"/>
<evidence type="ECO:0000313" key="1">
    <source>
        <dbReference type="EMBL" id="QJA93372.1"/>
    </source>
</evidence>
<accession>A0A6M3LIH2</accession>
<name>A0A6M3LIH2_9ZZZZ</name>
<gene>
    <name evidence="1" type="ORF">MM415B04255_0003</name>
</gene>
<organism evidence="1">
    <name type="scientific">viral metagenome</name>
    <dbReference type="NCBI Taxonomy" id="1070528"/>
    <lineage>
        <taxon>unclassified sequences</taxon>
        <taxon>metagenomes</taxon>
        <taxon>organismal metagenomes</taxon>
    </lineage>
</organism>
<dbReference type="EMBL" id="MT143144">
    <property type="protein sequence ID" value="QJA93372.1"/>
    <property type="molecule type" value="Genomic_DNA"/>
</dbReference>
<sequence>MIKIEFTCLTCGKTADITEDDIDEKTIVPVCDACYVTFLYRKGKLVKSFEKKLISFYKEYGIPVDTFNADEEFVELKWG</sequence>